<dbReference type="Proteomes" id="UP000019478">
    <property type="component" value="Unassembled WGS sequence"/>
</dbReference>
<dbReference type="InterPro" id="IPR036291">
    <property type="entry name" value="NAD(P)-bd_dom_sf"/>
</dbReference>
<dbReference type="AlphaFoldDB" id="W9Y9B9"/>
<keyword evidence="5" id="KW-1185">Reference proteome</keyword>
<proteinExistence type="inferred from homology"/>
<dbReference type="GeneID" id="19166619"/>
<dbReference type="HOGENOM" id="CLU_010194_8_0_1"/>
<evidence type="ECO:0000313" key="5">
    <source>
        <dbReference type="Proteomes" id="UP000019478"/>
    </source>
</evidence>
<evidence type="ECO:0000256" key="1">
    <source>
        <dbReference type="ARBA" id="ARBA00006484"/>
    </source>
</evidence>
<gene>
    <name evidence="4" type="ORF">A1O3_02489</name>
</gene>
<sequence length="296" mass="32321">MTDLLESLNQLPPDFFVRKEAFTKTVHRDQYDATDPSSSALSQAGKVILITGASQGIGKEGLAKQFARAGPRAIVLAARNRPKLAVAADEIRSLAPAVKVVSVPTDVTDEASVRALFDTVHAELGHVDVLVNNAGVSLGHTTLEQMDLDEWWRNFDVNVKGTLLTIKYFLRLLAGNPGTIVNISSSAAWNEDHLSAGYCISKLAVVQLCKQMVEIPNLVTVALHPGMVMTDIVPEFMSRFARDTPELVGGTAVWLATDRARFMDGRYMSANWCVEELMAREKEIVAGNLCKVDMSH</sequence>
<dbReference type="EMBL" id="AMGY01000002">
    <property type="protein sequence ID" value="EXJ89422.1"/>
    <property type="molecule type" value="Genomic_DNA"/>
</dbReference>
<comment type="similarity">
    <text evidence="1 3">Belongs to the short-chain dehydrogenases/reductases (SDR) family.</text>
</comment>
<evidence type="ECO:0008006" key="6">
    <source>
        <dbReference type="Google" id="ProtNLM"/>
    </source>
</evidence>
<organism evidence="4 5">
    <name type="scientific">Capronia epimyces CBS 606.96</name>
    <dbReference type="NCBI Taxonomy" id="1182542"/>
    <lineage>
        <taxon>Eukaryota</taxon>
        <taxon>Fungi</taxon>
        <taxon>Dikarya</taxon>
        <taxon>Ascomycota</taxon>
        <taxon>Pezizomycotina</taxon>
        <taxon>Eurotiomycetes</taxon>
        <taxon>Chaetothyriomycetidae</taxon>
        <taxon>Chaetothyriales</taxon>
        <taxon>Herpotrichiellaceae</taxon>
        <taxon>Capronia</taxon>
    </lineage>
</organism>
<dbReference type="OrthoDB" id="1933717at2759"/>
<dbReference type="GO" id="GO:0016616">
    <property type="term" value="F:oxidoreductase activity, acting on the CH-OH group of donors, NAD or NADP as acceptor"/>
    <property type="evidence" value="ECO:0007669"/>
    <property type="project" value="TreeGrafter"/>
</dbReference>
<dbReference type="PANTHER" id="PTHR42760">
    <property type="entry name" value="SHORT-CHAIN DEHYDROGENASES/REDUCTASES FAMILY MEMBER"/>
    <property type="match status" value="1"/>
</dbReference>
<comment type="caution">
    <text evidence="4">The sequence shown here is derived from an EMBL/GenBank/DDBJ whole genome shotgun (WGS) entry which is preliminary data.</text>
</comment>
<evidence type="ECO:0000256" key="2">
    <source>
        <dbReference type="ARBA" id="ARBA00023002"/>
    </source>
</evidence>
<dbReference type="RefSeq" id="XP_007730819.1">
    <property type="nucleotide sequence ID" value="XM_007732629.1"/>
</dbReference>
<accession>W9Y9B9</accession>
<dbReference type="eggNOG" id="KOG1205">
    <property type="taxonomic scope" value="Eukaryota"/>
</dbReference>
<evidence type="ECO:0000256" key="3">
    <source>
        <dbReference type="RuleBase" id="RU000363"/>
    </source>
</evidence>
<dbReference type="CDD" id="cd05233">
    <property type="entry name" value="SDR_c"/>
    <property type="match status" value="1"/>
</dbReference>
<protein>
    <recommendedName>
        <fullName evidence="6">Oxidoreductase</fullName>
    </recommendedName>
</protein>
<dbReference type="Gene3D" id="3.40.50.720">
    <property type="entry name" value="NAD(P)-binding Rossmann-like Domain"/>
    <property type="match status" value="1"/>
</dbReference>
<name>W9Y9B9_9EURO</name>
<dbReference type="SUPFAM" id="SSF51735">
    <property type="entry name" value="NAD(P)-binding Rossmann-fold domains"/>
    <property type="match status" value="1"/>
</dbReference>
<dbReference type="Pfam" id="PF00106">
    <property type="entry name" value="adh_short"/>
    <property type="match status" value="1"/>
</dbReference>
<evidence type="ECO:0000313" key="4">
    <source>
        <dbReference type="EMBL" id="EXJ89422.1"/>
    </source>
</evidence>
<dbReference type="PRINTS" id="PR00081">
    <property type="entry name" value="GDHRDH"/>
</dbReference>
<dbReference type="InterPro" id="IPR002347">
    <property type="entry name" value="SDR_fam"/>
</dbReference>
<reference evidence="4 5" key="1">
    <citation type="submission" date="2013-03" db="EMBL/GenBank/DDBJ databases">
        <title>The Genome Sequence of Capronia epimyces CBS 606.96.</title>
        <authorList>
            <consortium name="The Broad Institute Genomics Platform"/>
            <person name="Cuomo C."/>
            <person name="de Hoog S."/>
            <person name="Gorbushina A."/>
            <person name="Walker B."/>
            <person name="Young S.K."/>
            <person name="Zeng Q."/>
            <person name="Gargeya S."/>
            <person name="Fitzgerald M."/>
            <person name="Haas B."/>
            <person name="Abouelleil A."/>
            <person name="Allen A.W."/>
            <person name="Alvarado L."/>
            <person name="Arachchi H.M."/>
            <person name="Berlin A.M."/>
            <person name="Chapman S.B."/>
            <person name="Gainer-Dewar J."/>
            <person name="Goldberg J."/>
            <person name="Griggs A."/>
            <person name="Gujja S."/>
            <person name="Hansen M."/>
            <person name="Howarth C."/>
            <person name="Imamovic A."/>
            <person name="Ireland A."/>
            <person name="Larimer J."/>
            <person name="McCowan C."/>
            <person name="Murphy C."/>
            <person name="Pearson M."/>
            <person name="Poon T.W."/>
            <person name="Priest M."/>
            <person name="Roberts A."/>
            <person name="Saif S."/>
            <person name="Shea T."/>
            <person name="Sisk P."/>
            <person name="Sykes S."/>
            <person name="Wortman J."/>
            <person name="Nusbaum C."/>
            <person name="Birren B."/>
        </authorList>
    </citation>
    <scope>NUCLEOTIDE SEQUENCE [LARGE SCALE GENOMIC DNA]</scope>
    <source>
        <strain evidence="4 5">CBS 606.96</strain>
    </source>
</reference>
<keyword evidence="2" id="KW-0560">Oxidoreductase</keyword>
<dbReference type="STRING" id="1182542.W9Y9B9"/>
<dbReference type="PANTHER" id="PTHR42760:SF37">
    <property type="entry name" value="CLAVALDEHYDE DEHYDROGENASE"/>
    <property type="match status" value="1"/>
</dbReference>
<dbReference type="PRINTS" id="PR00080">
    <property type="entry name" value="SDRFAMILY"/>
</dbReference>